<sequence>MENKAELQRDYVEYKKRAKSAKSMSVRMMYISMALTLRAELRA</sequence>
<proteinExistence type="predicted"/>
<protein>
    <submittedName>
        <fullName evidence="1">Uncharacterized protein</fullName>
    </submittedName>
</protein>
<gene>
    <name evidence="1" type="ORF">M992_2526</name>
</gene>
<evidence type="ECO:0000313" key="2">
    <source>
        <dbReference type="Proteomes" id="UP000053226"/>
    </source>
</evidence>
<name>A0A0N0I998_9GAMM</name>
<comment type="caution">
    <text evidence="1">The sequence shown here is derived from an EMBL/GenBank/DDBJ whole genome shotgun (WGS) entry which is preliminary data.</text>
</comment>
<organism evidence="1 2">
    <name type="scientific">Moellerella wisconsensis ATCC 35017</name>
    <dbReference type="NCBI Taxonomy" id="1354267"/>
    <lineage>
        <taxon>Bacteria</taxon>
        <taxon>Pseudomonadati</taxon>
        <taxon>Pseudomonadota</taxon>
        <taxon>Gammaproteobacteria</taxon>
        <taxon>Enterobacterales</taxon>
        <taxon>Morganellaceae</taxon>
        <taxon>Moellerella</taxon>
    </lineage>
</organism>
<dbReference type="EMBL" id="LGAA01000026">
    <property type="protein sequence ID" value="KPD01983.1"/>
    <property type="molecule type" value="Genomic_DNA"/>
</dbReference>
<keyword evidence="2" id="KW-1185">Reference proteome</keyword>
<dbReference type="Proteomes" id="UP000053226">
    <property type="component" value="Unassembled WGS sequence"/>
</dbReference>
<reference evidence="1 2" key="1">
    <citation type="submission" date="2015-07" db="EMBL/GenBank/DDBJ databases">
        <title>ATOL: Assembling a taxonomically balanced genome-scale reconstruction of the evolutionary history of the Enterobacteriaceae.</title>
        <authorList>
            <person name="Plunkett G.III."/>
            <person name="Neeno-Eckwall E.C."/>
            <person name="Glasner J.D."/>
            <person name="Perna N.T."/>
        </authorList>
    </citation>
    <scope>NUCLEOTIDE SEQUENCE [LARGE SCALE GENOMIC DNA]</scope>
    <source>
        <strain evidence="1 2">ATCC 35017</strain>
    </source>
</reference>
<dbReference type="AlphaFoldDB" id="A0A0N0I998"/>
<evidence type="ECO:0000313" key="1">
    <source>
        <dbReference type="EMBL" id="KPD01983.1"/>
    </source>
</evidence>
<accession>A0A0N0I998</accession>
<dbReference type="RefSeq" id="WP_255314233.1">
    <property type="nucleotide sequence ID" value="NZ_CAWMUS010000026.1"/>
</dbReference>